<dbReference type="InterPro" id="IPR000453">
    <property type="entry name" value="Chorismate_synth"/>
</dbReference>
<dbReference type="SUPFAM" id="SSF103263">
    <property type="entry name" value="Chorismate synthase, AroC"/>
    <property type="match status" value="1"/>
</dbReference>
<dbReference type="EC" id="4.2.3.5" evidence="3"/>
<evidence type="ECO:0000256" key="6">
    <source>
        <dbReference type="ARBA" id="ARBA00023239"/>
    </source>
</evidence>
<dbReference type="AlphaFoldDB" id="A0A0F9KKB6"/>
<dbReference type="GO" id="GO:0005829">
    <property type="term" value="C:cytosol"/>
    <property type="evidence" value="ECO:0007669"/>
    <property type="project" value="TreeGrafter"/>
</dbReference>
<evidence type="ECO:0000256" key="3">
    <source>
        <dbReference type="ARBA" id="ARBA00013036"/>
    </source>
</evidence>
<proteinExistence type="inferred from homology"/>
<evidence type="ECO:0000256" key="2">
    <source>
        <dbReference type="ARBA" id="ARBA00008014"/>
    </source>
</evidence>
<feature type="non-terminal residue" evidence="7">
    <location>
        <position position="1"/>
    </location>
</feature>
<dbReference type="PROSITE" id="PS00788">
    <property type="entry name" value="CHORISMATE_SYNTHASE_2"/>
    <property type="match status" value="1"/>
</dbReference>
<dbReference type="EMBL" id="LAZR01007870">
    <property type="protein sequence ID" value="KKM82383.1"/>
    <property type="molecule type" value="Genomic_DNA"/>
</dbReference>
<keyword evidence="4" id="KW-0028">Amino-acid biosynthesis</keyword>
<dbReference type="UniPathway" id="UPA00053">
    <property type="reaction ID" value="UER00090"/>
</dbReference>
<protein>
    <recommendedName>
        <fullName evidence="3">chorismate synthase</fullName>
        <ecNumber evidence="3">4.2.3.5</ecNumber>
    </recommendedName>
</protein>
<dbReference type="PANTHER" id="PTHR21085">
    <property type="entry name" value="CHORISMATE SYNTHASE"/>
    <property type="match status" value="1"/>
</dbReference>
<name>A0A0F9KKB6_9ZZZZ</name>
<dbReference type="NCBIfam" id="TIGR00033">
    <property type="entry name" value="aroC"/>
    <property type="match status" value="1"/>
</dbReference>
<comment type="similarity">
    <text evidence="2">Belongs to the chorismate synthase family.</text>
</comment>
<evidence type="ECO:0000256" key="4">
    <source>
        <dbReference type="ARBA" id="ARBA00022605"/>
    </source>
</evidence>
<dbReference type="GO" id="GO:0004107">
    <property type="term" value="F:chorismate synthase activity"/>
    <property type="evidence" value="ECO:0007669"/>
    <property type="project" value="UniProtKB-EC"/>
</dbReference>
<dbReference type="GO" id="GO:0009423">
    <property type="term" value="P:chorismate biosynthetic process"/>
    <property type="evidence" value="ECO:0007669"/>
    <property type="project" value="UniProtKB-UniPathway"/>
</dbReference>
<gene>
    <name evidence="7" type="ORF">LCGC14_1320110</name>
</gene>
<accession>A0A0F9KKB6</accession>
<comment type="pathway">
    <text evidence="1">Metabolic intermediate biosynthesis; chorismate biosynthesis; chorismate from D-erythrose 4-phosphate and phosphoenolpyruvate: step 7/7.</text>
</comment>
<dbReference type="GO" id="GO:0010181">
    <property type="term" value="F:FMN binding"/>
    <property type="evidence" value="ECO:0007669"/>
    <property type="project" value="TreeGrafter"/>
</dbReference>
<dbReference type="GO" id="GO:0009073">
    <property type="term" value="P:aromatic amino acid family biosynthetic process"/>
    <property type="evidence" value="ECO:0007669"/>
    <property type="project" value="UniProtKB-KW"/>
</dbReference>
<dbReference type="CDD" id="cd07304">
    <property type="entry name" value="Chorismate_synthase"/>
    <property type="match status" value="1"/>
</dbReference>
<reference evidence="7" key="1">
    <citation type="journal article" date="2015" name="Nature">
        <title>Complex archaea that bridge the gap between prokaryotes and eukaryotes.</title>
        <authorList>
            <person name="Spang A."/>
            <person name="Saw J.H."/>
            <person name="Jorgensen S.L."/>
            <person name="Zaremba-Niedzwiedzka K."/>
            <person name="Martijn J."/>
            <person name="Lind A.E."/>
            <person name="van Eijk R."/>
            <person name="Schleper C."/>
            <person name="Guy L."/>
            <person name="Ettema T.J."/>
        </authorList>
    </citation>
    <scope>NUCLEOTIDE SEQUENCE</scope>
</reference>
<dbReference type="PANTHER" id="PTHR21085:SF0">
    <property type="entry name" value="CHORISMATE SYNTHASE"/>
    <property type="match status" value="1"/>
</dbReference>
<organism evidence="7">
    <name type="scientific">marine sediment metagenome</name>
    <dbReference type="NCBI Taxonomy" id="412755"/>
    <lineage>
        <taxon>unclassified sequences</taxon>
        <taxon>metagenomes</taxon>
        <taxon>ecological metagenomes</taxon>
    </lineage>
</organism>
<comment type="caution">
    <text evidence="7">The sequence shown here is derived from an EMBL/GenBank/DDBJ whole genome shotgun (WGS) entry which is preliminary data.</text>
</comment>
<dbReference type="InterPro" id="IPR035904">
    <property type="entry name" value="Chorismate_synth_AroC_sf"/>
</dbReference>
<evidence type="ECO:0000256" key="1">
    <source>
        <dbReference type="ARBA" id="ARBA00005044"/>
    </source>
</evidence>
<evidence type="ECO:0000313" key="7">
    <source>
        <dbReference type="EMBL" id="KKM82383.1"/>
    </source>
</evidence>
<keyword evidence="5" id="KW-0057">Aromatic amino acid biosynthesis</keyword>
<dbReference type="GO" id="GO:0008652">
    <property type="term" value="P:amino acid biosynthetic process"/>
    <property type="evidence" value="ECO:0007669"/>
    <property type="project" value="UniProtKB-KW"/>
</dbReference>
<sequence length="298" mass="32864">FNGKTTGAPLCLFIENKDTDSTIYRKFKNFLRPSHIDYSALKKYGGFSDFRGSGRFSGRITAGFVIAGAVAKQILKKFNIFIFAYTKSIGNIIDEMIHNFDDIQKLIEQREKSDVRALNFEKTKMMEQLIIEVKDQRDSIGGTVKCIVKNFPEGKGGPVFNSIESNISKAIFSIPGIKGIEFGAGFKGARMKGSEHNDPWILKNGKIITTKNDAGGIIGGISTGMPIEFMVAVKPTASIGIPQKTVNIELMKNVEIEFSGRNDPCIVPRIIPVVEAMTATVLLDFLLLEGDIPRVFKS</sequence>
<keyword evidence="6" id="KW-0456">Lyase</keyword>
<evidence type="ECO:0000256" key="5">
    <source>
        <dbReference type="ARBA" id="ARBA00023141"/>
    </source>
</evidence>
<dbReference type="InterPro" id="IPR020541">
    <property type="entry name" value="Chorismate_synthase_CS"/>
</dbReference>
<dbReference type="Pfam" id="PF01264">
    <property type="entry name" value="Chorismate_synt"/>
    <property type="match status" value="1"/>
</dbReference>
<dbReference type="Gene3D" id="3.60.150.10">
    <property type="entry name" value="Chorismate synthase AroC"/>
    <property type="match status" value="1"/>
</dbReference>